<dbReference type="OrthoDB" id="9801455at2"/>
<dbReference type="KEGG" id="pswu:SY83_04875"/>
<name>A0A172TFK8_9BACL</name>
<proteinExistence type="predicted"/>
<protein>
    <recommendedName>
        <fullName evidence="3">CBM-cenC domain-containing protein</fullName>
    </recommendedName>
</protein>
<sequence length="721" mass="77794">MHKRILKALPKWMVFTLLVTTLVGGFSLGAVQPALANALSVDSADLWTVNNGADISASNGWQKITIPNPDLDWQTQLGFNARTIEAGKTYKLSFEAYADQEKAVVLQSYKGYEWKGYNPFTVTAQPTTYHIDLSYPEAVGELTLKLQIGHLNTLYIRNVQLTDPSSQPPLSSNADLTDIQLDGVNLQGFEPSKVNYRFTMPEGVTTVPAVTGNVYDSKASAEIEQAPAIPGTAKIKVTAEDGVTVKRYEVRFEEATTYLVNSTFDDEPAGTEPDGWENLGGGSVSVYESADANIYNRGDAGNKVLKTFHSGWGANGMKKVFAPQSGTVTLEYKFMDTKPGAASVLRVKDSVTGKEALNVMQFFNLKFNMDAENVDAVFLSGYTPESWVTVKLVMQVQTKKFNLYLNDALKLENQTFKDPTVSAVDTLTFEHVSWANSEDATSVAHQAHTYLDDILLNAGPVPATALANGDFSGTDLAPWIPGGGIVAENIGGHASIRVAANAADGRLEQAGLKLKADVDYNLRFQMRSSTAGAMTVKLLNGSGAVLDSETIHAGSAAPTVYTLPFKAEGNATALGNAKLVFEFQAADDTPDDYVLGNISLLPAEAAPPELNKTAYFSVSDAKAEPLKSNRISVKKVRIRAAMNNESFVTRSGVMVIGLYNAQNQLIRQVYGGKSLTSGAGTRLSAVFTMPADAHGYSVRIGVWDTYSSKNELSSVRRISID</sequence>
<dbReference type="PATRIC" id="fig|1178515.4.peg.987"/>
<evidence type="ECO:0008006" key="3">
    <source>
        <dbReference type="Google" id="ProtNLM"/>
    </source>
</evidence>
<organism evidence="1 2">
    <name type="scientific">Paenibacillus swuensis</name>
    <dbReference type="NCBI Taxonomy" id="1178515"/>
    <lineage>
        <taxon>Bacteria</taxon>
        <taxon>Bacillati</taxon>
        <taxon>Bacillota</taxon>
        <taxon>Bacilli</taxon>
        <taxon>Bacillales</taxon>
        <taxon>Paenibacillaceae</taxon>
        <taxon>Paenibacillus</taxon>
    </lineage>
</organism>
<dbReference type="InterPro" id="IPR008979">
    <property type="entry name" value="Galactose-bd-like_sf"/>
</dbReference>
<dbReference type="AlphaFoldDB" id="A0A172TFK8"/>
<evidence type="ECO:0000313" key="2">
    <source>
        <dbReference type="Proteomes" id="UP000076927"/>
    </source>
</evidence>
<dbReference type="Proteomes" id="UP000076927">
    <property type="component" value="Chromosome"/>
</dbReference>
<dbReference type="SUPFAM" id="SSF49785">
    <property type="entry name" value="Galactose-binding domain-like"/>
    <property type="match status" value="2"/>
</dbReference>
<gene>
    <name evidence="1" type="ORF">SY83_04875</name>
</gene>
<dbReference type="Gene3D" id="2.60.120.260">
    <property type="entry name" value="Galactose-binding domain-like"/>
    <property type="match status" value="2"/>
</dbReference>
<dbReference type="STRING" id="1178515.SY83_04875"/>
<evidence type="ECO:0000313" key="1">
    <source>
        <dbReference type="EMBL" id="ANE45742.1"/>
    </source>
</evidence>
<dbReference type="RefSeq" id="WP_068604775.1">
    <property type="nucleotide sequence ID" value="NZ_CP011388.1"/>
</dbReference>
<reference evidence="1 2" key="1">
    <citation type="submission" date="2015-01" db="EMBL/GenBank/DDBJ databases">
        <title>Paenibacillus swuensis/DY6/whole genome sequencing.</title>
        <authorList>
            <person name="Kim M.K."/>
            <person name="Srinivasan S."/>
            <person name="Lee J.-J."/>
        </authorList>
    </citation>
    <scope>NUCLEOTIDE SEQUENCE [LARGE SCALE GENOMIC DNA]</scope>
    <source>
        <strain evidence="1 2">DY6</strain>
    </source>
</reference>
<keyword evidence="2" id="KW-1185">Reference proteome</keyword>
<accession>A0A172TFK8</accession>
<dbReference type="EMBL" id="CP011388">
    <property type="protein sequence ID" value="ANE45742.1"/>
    <property type="molecule type" value="Genomic_DNA"/>
</dbReference>